<evidence type="ECO:0000313" key="1">
    <source>
        <dbReference type="EMBL" id="MDA1358660.1"/>
    </source>
</evidence>
<dbReference type="AlphaFoldDB" id="A0A9X3T2D3"/>
<dbReference type="RefSeq" id="WP_270108467.1">
    <property type="nucleotide sequence ID" value="NZ_JAPZVP010000002.1"/>
</dbReference>
<protein>
    <submittedName>
        <fullName evidence="1">Uncharacterized protein</fullName>
    </submittedName>
</protein>
<proteinExistence type="predicted"/>
<gene>
    <name evidence="1" type="ORF">O1R50_03445</name>
</gene>
<name>A0A9X3T2D3_9ACTN</name>
<organism evidence="1 2">
    <name type="scientific">Glycomyces luteolus</name>
    <dbReference type="NCBI Taxonomy" id="2670330"/>
    <lineage>
        <taxon>Bacteria</taxon>
        <taxon>Bacillati</taxon>
        <taxon>Actinomycetota</taxon>
        <taxon>Actinomycetes</taxon>
        <taxon>Glycomycetales</taxon>
        <taxon>Glycomycetaceae</taxon>
        <taxon>Glycomyces</taxon>
    </lineage>
</organism>
<sequence>MSDEGAYAYESVHLTRGGFGGYDVDPEALRAYADRLAAFRDRFAALAQAAQSTTSTEGAFGLLTSWMEPLLDEKYDLASQLTPLNVEVLESYIQALNGCADEYDAADADAASELSALEGEF</sequence>
<dbReference type="EMBL" id="JAPZVP010000002">
    <property type="protein sequence ID" value="MDA1358660.1"/>
    <property type="molecule type" value="Genomic_DNA"/>
</dbReference>
<accession>A0A9X3T2D3</accession>
<dbReference type="Proteomes" id="UP001146067">
    <property type="component" value="Unassembled WGS sequence"/>
</dbReference>
<keyword evidence="2" id="KW-1185">Reference proteome</keyword>
<comment type="caution">
    <text evidence="1">The sequence shown here is derived from an EMBL/GenBank/DDBJ whole genome shotgun (WGS) entry which is preliminary data.</text>
</comment>
<evidence type="ECO:0000313" key="2">
    <source>
        <dbReference type="Proteomes" id="UP001146067"/>
    </source>
</evidence>
<reference evidence="1" key="1">
    <citation type="submission" date="2022-12" db="EMBL/GenBank/DDBJ databases">
        <title>Gycomyces niveus sp.nov.,a novel actinomycete isolated from soil in Shouguan.</title>
        <authorList>
            <person name="Yang X."/>
        </authorList>
    </citation>
    <scope>NUCLEOTIDE SEQUENCE</scope>
    <source>
        <strain evidence="1">NEAU-A15</strain>
    </source>
</reference>